<evidence type="ECO:0000313" key="2">
    <source>
        <dbReference type="Proteomes" id="UP000801492"/>
    </source>
</evidence>
<dbReference type="PANTHER" id="PTHR46601:SF1">
    <property type="entry name" value="ADF-H DOMAIN-CONTAINING PROTEIN"/>
    <property type="match status" value="1"/>
</dbReference>
<dbReference type="Proteomes" id="UP000801492">
    <property type="component" value="Unassembled WGS sequence"/>
</dbReference>
<sequence>MSHQMKQLQDKKKILTPDELLVQVDFSENYVPKFTSEIQALHPGICYFRKDVRSSVQNFCFCSDIKEVSWNFSESGHGKGPMKGVGGVLKRTTDNLVYNRPSKDETNVVTILSEQVEETEYELSSSVLNKIDESSQAAQINEWKTFVSWLQDPQAHDTDIVVIAPDRKRHPLWRKIALVAGVLSSKP</sequence>
<dbReference type="EMBL" id="VTPC01008233">
    <property type="protein sequence ID" value="KAF2893125.1"/>
    <property type="molecule type" value="Genomic_DNA"/>
</dbReference>
<organism evidence="1 2">
    <name type="scientific">Ignelater luminosus</name>
    <name type="common">Cucubano</name>
    <name type="synonym">Pyrophorus luminosus</name>
    <dbReference type="NCBI Taxonomy" id="2038154"/>
    <lineage>
        <taxon>Eukaryota</taxon>
        <taxon>Metazoa</taxon>
        <taxon>Ecdysozoa</taxon>
        <taxon>Arthropoda</taxon>
        <taxon>Hexapoda</taxon>
        <taxon>Insecta</taxon>
        <taxon>Pterygota</taxon>
        <taxon>Neoptera</taxon>
        <taxon>Endopterygota</taxon>
        <taxon>Coleoptera</taxon>
        <taxon>Polyphaga</taxon>
        <taxon>Elateriformia</taxon>
        <taxon>Elateroidea</taxon>
        <taxon>Elateridae</taxon>
        <taxon>Agrypninae</taxon>
        <taxon>Pyrophorini</taxon>
        <taxon>Ignelater</taxon>
    </lineage>
</organism>
<gene>
    <name evidence="1" type="ORF">ILUMI_13048</name>
</gene>
<reference evidence="1" key="1">
    <citation type="submission" date="2019-08" db="EMBL/GenBank/DDBJ databases">
        <title>The genome of the North American firefly Photinus pyralis.</title>
        <authorList>
            <consortium name="Photinus pyralis genome working group"/>
            <person name="Fallon T.R."/>
            <person name="Sander Lower S.E."/>
            <person name="Weng J.-K."/>
        </authorList>
    </citation>
    <scope>NUCLEOTIDE SEQUENCE</scope>
    <source>
        <strain evidence="1">TRF0915ILg1</strain>
        <tissue evidence="1">Whole body</tissue>
    </source>
</reference>
<name>A0A8K0D1K9_IGNLU</name>
<protein>
    <submittedName>
        <fullName evidence="1">Uncharacterized protein</fullName>
    </submittedName>
</protein>
<evidence type="ECO:0000313" key="1">
    <source>
        <dbReference type="EMBL" id="KAF2893125.1"/>
    </source>
</evidence>
<proteinExistence type="predicted"/>
<comment type="caution">
    <text evidence="1">The sequence shown here is derived from an EMBL/GenBank/DDBJ whole genome shotgun (WGS) entry which is preliminary data.</text>
</comment>
<accession>A0A8K0D1K9</accession>
<dbReference type="AlphaFoldDB" id="A0A8K0D1K9"/>
<keyword evidence="2" id="KW-1185">Reference proteome</keyword>
<dbReference type="PANTHER" id="PTHR46601">
    <property type="entry name" value="ULP_PROTEASE DOMAIN-CONTAINING PROTEIN"/>
    <property type="match status" value="1"/>
</dbReference>